<feature type="transmembrane region" description="Helical" evidence="3">
    <location>
        <begin position="1089"/>
        <end position="1112"/>
    </location>
</feature>
<dbReference type="PANTHER" id="PTHR32305:SF15">
    <property type="entry name" value="PROTEIN RHSA-RELATED"/>
    <property type="match status" value="1"/>
</dbReference>
<dbReference type="InterPro" id="IPR022385">
    <property type="entry name" value="Rhs_assc_core"/>
</dbReference>
<feature type="domain" description="Teneurin-like YD-shell" evidence="6">
    <location>
        <begin position="945"/>
        <end position="1027"/>
    </location>
</feature>
<proteinExistence type="predicted"/>
<dbReference type="Proteomes" id="UP000297654">
    <property type="component" value="Unassembled WGS sequence"/>
</dbReference>
<evidence type="ECO:0000259" key="5">
    <source>
        <dbReference type="Pfam" id="PF20148"/>
    </source>
</evidence>
<dbReference type="OrthoDB" id="166951at2"/>
<feature type="chain" id="PRO_5022825365" evidence="4">
    <location>
        <begin position="28"/>
        <end position="1121"/>
    </location>
</feature>
<sequence>MSRGRVFVLVAVVSVVAMLFTSLPAVAAPVSPLASRSLPPGVEYLPPTEFDEVWSPSKDAAKGAAGESNAPPNTWATPLATRSLSNGSGGTANRAPAGTVVGAPGLGALPHFAFDEANVSNATVARVNLANGNLLLTSNDGVLNGPALAVRNDRFYNGLSSSEGSLGGGWSSPLSAFDVGLAVTSSTATYTGANGFKAVFTKSGEAWVTPSGFNATLIEQPYTKTVTFNRTGEQFVFNSSGWITKNLNRNGEGTTYSYDPSTGTVSTVTEAAGRSYSVTWAGGSRISQIVDSAGRTTTYTANGAGQLSRVDSPGGLWEEYDYDATGRISELRARGTNAAATSRTLFGYDTQHRLTSIKRGLASSSTFLTTASYVYTAGQTVLTNGRGKMFSYAIDASGRMTSVTDPLNRTRSQSYAANSDVVTVTDAFATGGIGGNSTTYSYDALNNAVSATLPTGAAASAAYGTGVGCAGTGGTVFQAKCSTDAAGNGKAFEYDAKGNPTKVTDSTAGGTGAVPQRFTYENGGAVCGGFDGQVCTTKDGKGNTTAYTYDGNGNLSSVTPPAPQGATSYTYDSLGRVLTVTDGNSDTTTYAYNLRDDIALSTFQGGQTLTTTFYSNGIKNRDTDSTGPFTQYTYDALGRIINYQTIVTSTVNQEFDYDAAGNITRFRDAMTGEVNYIYDDANQLTQLTEPLGTCPVAAGSPTDSGCIKFAYDANGAETLRTLPGNATVATVNDAASRATRITAKDGAGVIKADIGYSYTVPGGTADRTNIQTRTSYLEQGISAGAISTYGYDSLSRLTTATEKLGAAATASWAYTYDPAGNRTQQVRAGATGATAGTTAYSYNAANKITAATGDTTTWTYDAAGNQTQNGLTGQTATYNARGAVTAIDATTYTALGQGNTNQLSRSASTTTYLNGPLGLASEKLGTANRGFTRTPTGQALGVHGTSTKYYYAQDSLGSVIGLFDKTGAYMGGYSYSPYGEARATGTNTAIAYNHLRYISGYYDDATNLYKLGARNYDPTIGRFTQYDPSGQEAHPYAYASCNPINAKDPSGLGAFCTFAPLAVAALGFLTAQVGLTAAVLAITGVGAPAAAVVGLVAAALGVETAGIGLIILSVCTLRPDL</sequence>
<keyword evidence="8" id="KW-1185">Reference proteome</keyword>
<comment type="caution">
    <text evidence="7">The sequence shown here is derived from an EMBL/GenBank/DDBJ whole genome shotgun (WGS) entry which is preliminary data.</text>
</comment>
<dbReference type="NCBIfam" id="TIGR03696">
    <property type="entry name" value="Rhs_assc_core"/>
    <property type="match status" value="1"/>
</dbReference>
<evidence type="ECO:0000256" key="3">
    <source>
        <dbReference type="SAM" id="Phobius"/>
    </source>
</evidence>
<dbReference type="Gene3D" id="2.180.10.10">
    <property type="entry name" value="RHS repeat-associated core"/>
    <property type="match status" value="2"/>
</dbReference>
<evidence type="ECO:0000259" key="6">
    <source>
        <dbReference type="Pfam" id="PF25023"/>
    </source>
</evidence>
<dbReference type="Pfam" id="PF25023">
    <property type="entry name" value="TEN_YD-shell"/>
    <property type="match status" value="2"/>
</dbReference>
<dbReference type="InterPro" id="IPR050708">
    <property type="entry name" value="T6SS_VgrG/RHS"/>
</dbReference>
<feature type="domain" description="Teneurin-like YD-shell" evidence="6">
    <location>
        <begin position="566"/>
        <end position="684"/>
    </location>
</feature>
<evidence type="ECO:0000313" key="8">
    <source>
        <dbReference type="Proteomes" id="UP000297654"/>
    </source>
</evidence>
<feature type="signal peptide" evidence="4">
    <location>
        <begin position="1"/>
        <end position="27"/>
    </location>
</feature>
<keyword evidence="3" id="KW-1133">Transmembrane helix</keyword>
<gene>
    <name evidence="7" type="ORF">E3O10_03775</name>
</gene>
<evidence type="ECO:0000256" key="1">
    <source>
        <dbReference type="ARBA" id="ARBA00022737"/>
    </source>
</evidence>
<keyword evidence="4" id="KW-0732">Signal</keyword>
<protein>
    <submittedName>
        <fullName evidence="7">Type IV secretion protein Rhs</fullName>
    </submittedName>
</protein>
<feature type="domain" description="DUF6531" evidence="5">
    <location>
        <begin position="127"/>
        <end position="197"/>
    </location>
</feature>
<feature type="transmembrane region" description="Helical" evidence="3">
    <location>
        <begin position="1058"/>
        <end position="1082"/>
    </location>
</feature>
<dbReference type="Pfam" id="PF20148">
    <property type="entry name" value="DUF6531"/>
    <property type="match status" value="1"/>
</dbReference>
<organism evidence="7 8">
    <name type="scientific">Cryobacterium luteum</name>
    <dbReference type="NCBI Taxonomy" id="1424661"/>
    <lineage>
        <taxon>Bacteria</taxon>
        <taxon>Bacillati</taxon>
        <taxon>Actinomycetota</taxon>
        <taxon>Actinomycetes</taxon>
        <taxon>Micrococcales</taxon>
        <taxon>Microbacteriaceae</taxon>
        <taxon>Cryobacterium</taxon>
    </lineage>
</organism>
<feature type="region of interest" description="Disordered" evidence="2">
    <location>
        <begin position="57"/>
        <end position="96"/>
    </location>
</feature>
<keyword evidence="1" id="KW-0677">Repeat</keyword>
<dbReference type="EMBL" id="SOFF01000012">
    <property type="protein sequence ID" value="TFB93395.1"/>
    <property type="molecule type" value="Genomic_DNA"/>
</dbReference>
<keyword evidence="3" id="KW-0812">Transmembrane</keyword>
<feature type="compositionally biased region" description="Polar residues" evidence="2">
    <location>
        <begin position="70"/>
        <end position="86"/>
    </location>
</feature>
<dbReference type="NCBIfam" id="TIGR01643">
    <property type="entry name" value="YD_repeat_2x"/>
    <property type="match status" value="1"/>
</dbReference>
<evidence type="ECO:0000313" key="7">
    <source>
        <dbReference type="EMBL" id="TFB93395.1"/>
    </source>
</evidence>
<reference evidence="7 8" key="1">
    <citation type="submission" date="2019-03" db="EMBL/GenBank/DDBJ databases">
        <title>Genomics of glacier-inhabiting Cryobacterium strains.</title>
        <authorList>
            <person name="Liu Q."/>
            <person name="Xin Y.-H."/>
        </authorList>
    </citation>
    <scope>NUCLEOTIDE SEQUENCE [LARGE SCALE GENOMIC DNA]</scope>
    <source>
        <strain evidence="7 8">Hh15</strain>
    </source>
</reference>
<name>A0A5F0DC80_9MICO</name>
<keyword evidence="3" id="KW-0472">Membrane</keyword>
<evidence type="ECO:0000256" key="2">
    <source>
        <dbReference type="SAM" id="MobiDB-lite"/>
    </source>
</evidence>
<dbReference type="InterPro" id="IPR006530">
    <property type="entry name" value="YD"/>
</dbReference>
<dbReference type="InterPro" id="IPR056823">
    <property type="entry name" value="TEN-like_YD-shell"/>
</dbReference>
<dbReference type="InterPro" id="IPR045351">
    <property type="entry name" value="DUF6531"/>
</dbReference>
<dbReference type="PANTHER" id="PTHR32305">
    <property type="match status" value="1"/>
</dbReference>
<accession>A0A5F0DC80</accession>
<evidence type="ECO:0000256" key="4">
    <source>
        <dbReference type="SAM" id="SignalP"/>
    </source>
</evidence>
<dbReference type="AlphaFoldDB" id="A0A5F0DC80"/>